<name>A0ABM8UT81_9BACT</name>
<sequence length="43" mass="4903">MLLIADWVTMIGNVAMHQDKMSYWGVATCNYGLVILEELKSEK</sequence>
<dbReference type="Proteomes" id="UP000679725">
    <property type="component" value="Unassembled WGS sequence"/>
</dbReference>
<comment type="caution">
    <text evidence="1">The sequence shown here is derived from an EMBL/GenBank/DDBJ whole genome shotgun (WGS) entry which is preliminary data.</text>
</comment>
<gene>
    <name evidence="1" type="ORF">DYBT9623_03310</name>
</gene>
<organism evidence="1 2">
    <name type="scientific">Dyadobacter linearis</name>
    <dbReference type="NCBI Taxonomy" id="2823330"/>
    <lineage>
        <taxon>Bacteria</taxon>
        <taxon>Pseudomonadati</taxon>
        <taxon>Bacteroidota</taxon>
        <taxon>Cytophagia</taxon>
        <taxon>Cytophagales</taxon>
        <taxon>Spirosomataceae</taxon>
        <taxon>Dyadobacter</taxon>
    </lineage>
</organism>
<keyword evidence="2" id="KW-1185">Reference proteome</keyword>
<evidence type="ECO:0000313" key="1">
    <source>
        <dbReference type="EMBL" id="CAG5070995.1"/>
    </source>
</evidence>
<proteinExistence type="predicted"/>
<evidence type="ECO:0000313" key="2">
    <source>
        <dbReference type="Proteomes" id="UP000679725"/>
    </source>
</evidence>
<reference evidence="1 2" key="1">
    <citation type="submission" date="2021-04" db="EMBL/GenBank/DDBJ databases">
        <authorList>
            <person name="Rodrigo-Torres L."/>
            <person name="Arahal R. D."/>
            <person name="Lucena T."/>
        </authorList>
    </citation>
    <scope>NUCLEOTIDE SEQUENCE [LARGE SCALE GENOMIC DNA]</scope>
    <source>
        <strain evidence="1 2">CECT 9623</strain>
    </source>
</reference>
<dbReference type="EMBL" id="CAJRAU010000004">
    <property type="protein sequence ID" value="CAG5070995.1"/>
    <property type="molecule type" value="Genomic_DNA"/>
</dbReference>
<protein>
    <submittedName>
        <fullName evidence="1">Uncharacterized protein</fullName>
    </submittedName>
</protein>
<accession>A0ABM8UT81</accession>